<gene>
    <name evidence="1" type="ORF">HO173_011428</name>
</gene>
<comment type="caution">
    <text evidence="1">The sequence shown here is derived from an EMBL/GenBank/DDBJ whole genome shotgun (WGS) entry which is preliminary data.</text>
</comment>
<organism evidence="1 2">
    <name type="scientific">Letharia columbiana</name>
    <dbReference type="NCBI Taxonomy" id="112416"/>
    <lineage>
        <taxon>Eukaryota</taxon>
        <taxon>Fungi</taxon>
        <taxon>Dikarya</taxon>
        <taxon>Ascomycota</taxon>
        <taxon>Pezizomycotina</taxon>
        <taxon>Lecanoromycetes</taxon>
        <taxon>OSLEUM clade</taxon>
        <taxon>Lecanoromycetidae</taxon>
        <taxon>Lecanorales</taxon>
        <taxon>Lecanorineae</taxon>
        <taxon>Parmeliaceae</taxon>
        <taxon>Letharia</taxon>
    </lineage>
</organism>
<dbReference type="Proteomes" id="UP000578531">
    <property type="component" value="Unassembled WGS sequence"/>
</dbReference>
<name>A0A8H6KZ42_9LECA</name>
<evidence type="ECO:0000313" key="2">
    <source>
        <dbReference type="Proteomes" id="UP000578531"/>
    </source>
</evidence>
<dbReference type="EMBL" id="JACCJC010000071">
    <property type="protein sequence ID" value="KAF6229573.1"/>
    <property type="molecule type" value="Genomic_DNA"/>
</dbReference>
<dbReference type="AlphaFoldDB" id="A0A8H6KZ42"/>
<proteinExistence type="predicted"/>
<reference evidence="1 2" key="1">
    <citation type="journal article" date="2020" name="Genomics">
        <title>Complete, high-quality genomes from long-read metagenomic sequencing of two wolf lichen thalli reveals enigmatic genome architecture.</title>
        <authorList>
            <person name="McKenzie S.K."/>
            <person name="Walston R.F."/>
            <person name="Allen J.L."/>
        </authorList>
    </citation>
    <scope>NUCLEOTIDE SEQUENCE [LARGE SCALE GENOMIC DNA]</scope>
    <source>
        <strain evidence="1">WasteWater2</strain>
    </source>
</reference>
<evidence type="ECO:0000313" key="1">
    <source>
        <dbReference type="EMBL" id="KAF6229573.1"/>
    </source>
</evidence>
<accession>A0A8H6KZ42</accession>
<keyword evidence="2" id="KW-1185">Reference proteome</keyword>
<sequence>MENRNTTSPDKQTHQLPIRTAHLHHSLLIPPLPPGSFALQVLCRLTSRIPSLSDNILEQYRSTHDAKPRRWTIERAAEFFDVVREDVEVDYYLFVELLLSYPRLRSCLLIREQGQRFGVVGCFSPEASSLAPSLLTQGLRALSALPAWQYGLGLQSALLLNPSRSFPYCMGFNYK</sequence>
<dbReference type="GeneID" id="59293070"/>
<dbReference type="RefSeq" id="XP_037159765.1">
    <property type="nucleotide sequence ID" value="XM_037313308.1"/>
</dbReference>
<protein>
    <submittedName>
        <fullName evidence="1">Uncharacterized protein</fullName>
    </submittedName>
</protein>